<reference evidence="3 4" key="1">
    <citation type="submission" date="2022-04" db="EMBL/GenBank/DDBJ databases">
        <title>Positive selection, recombination, and allopatry shape intraspecific diversity of widespread and dominant cyanobacteria.</title>
        <authorList>
            <person name="Wei J."/>
            <person name="Shu W."/>
            <person name="Hu C."/>
        </authorList>
    </citation>
    <scope>NUCLEOTIDE SEQUENCE [LARGE SCALE GENOMIC DNA]</scope>
    <source>
        <strain evidence="3 4">GB2-A4</strain>
    </source>
</reference>
<dbReference type="Gene3D" id="1.10.443.30">
    <property type="entry name" value="Telomere resolvase"/>
    <property type="match status" value="1"/>
</dbReference>
<name>A0ABV0JGR9_9CYAN</name>
<dbReference type="EMBL" id="JAMPKM010000056">
    <property type="protein sequence ID" value="MEP0820993.1"/>
    <property type="molecule type" value="Genomic_DNA"/>
</dbReference>
<dbReference type="RefSeq" id="WP_190431016.1">
    <property type="nucleotide sequence ID" value="NZ_JAMPKM010000056.1"/>
</dbReference>
<dbReference type="Proteomes" id="UP001464891">
    <property type="component" value="Unassembled WGS sequence"/>
</dbReference>
<sequence length="646" mass="72283">MGKRAWLSNLIDNDYLPAIAQLSDSPRGRAKAQQLAARMRQEWSDRGAEALNQQQSLMDQTRRAIKDHLGEDHFSLDYIKFSAEEYTQLNDEKQRSVSERNEDVKPLHNPDGIVATAVRLLESPEWAEVAAALAVLTGRRSSELLSTAKFEPKTRWSVVFTGALKRGGETQTLSFEIPTLTTSEKVCKALAKIRRELPETQELPAKEVNARFGPAVAAACDRHFSDLVPPRAGGNLYTHLFRAVYATIAIFWYCPPRVDPVEFRAAIQGHYAVLDEHNPELRRSLAASRHYADFEIADSVIAQYAGKRKGIKLGLGGIQPIAPFQDRTDGTQIGERRRSQRTSLRIWKDDQAAIAHILEHFDGKLQPDKMSAWVAWSLQQLAAKATMAELEETTVGEAMEVEPVEAIALVETEEITTPDEVEATLAIASRPETNETALEPLEESEVSQPIQSTEFINNLSLEQPTANGLESKLDKLLDVMAQFVQFQLQAQTPQIQQATEQNAIAPPGTTTLPAPVPGSDPTTQPAIADQAIDTAEKTNTEESKPRKYKTGEADAIVHQAIDAIIQHNNLPNQLHDLKWAITINGLKNFSTNQRVIERIMQERKDEIDAHHQLHQLLPGHNHRHKRKRKIGDVVKIRLMLRRLTQN</sequence>
<proteinExistence type="predicted"/>
<protein>
    <recommendedName>
        <fullName evidence="2">Telomere resolvase ResT/TelK catalytic domain-containing protein</fullName>
    </recommendedName>
</protein>
<evidence type="ECO:0000313" key="3">
    <source>
        <dbReference type="EMBL" id="MEP0820993.1"/>
    </source>
</evidence>
<dbReference type="Pfam" id="PF16684">
    <property type="entry name" value="ResT-TelK_cat"/>
    <property type="match status" value="1"/>
</dbReference>
<evidence type="ECO:0000256" key="1">
    <source>
        <dbReference type="SAM" id="MobiDB-lite"/>
    </source>
</evidence>
<feature type="region of interest" description="Disordered" evidence="1">
    <location>
        <begin position="503"/>
        <end position="524"/>
    </location>
</feature>
<gene>
    <name evidence="3" type="ORF">NC998_28350</name>
</gene>
<feature type="domain" description="Telomere resolvase ResT/TelK catalytic" evidence="2">
    <location>
        <begin position="109"/>
        <end position="271"/>
    </location>
</feature>
<keyword evidence="4" id="KW-1185">Reference proteome</keyword>
<comment type="caution">
    <text evidence="3">The sequence shown here is derived from an EMBL/GenBank/DDBJ whole genome shotgun (WGS) entry which is preliminary data.</text>
</comment>
<dbReference type="InterPro" id="IPR032047">
    <property type="entry name" value="ResT/TelK_cat"/>
</dbReference>
<evidence type="ECO:0000259" key="2">
    <source>
        <dbReference type="Pfam" id="PF16684"/>
    </source>
</evidence>
<evidence type="ECO:0000313" key="4">
    <source>
        <dbReference type="Proteomes" id="UP001464891"/>
    </source>
</evidence>
<accession>A0ABV0JGR9</accession>
<organism evidence="3 4">
    <name type="scientific">Trichocoleus desertorum GB2-A4</name>
    <dbReference type="NCBI Taxonomy" id="2933944"/>
    <lineage>
        <taxon>Bacteria</taxon>
        <taxon>Bacillati</taxon>
        <taxon>Cyanobacteriota</taxon>
        <taxon>Cyanophyceae</taxon>
        <taxon>Leptolyngbyales</taxon>
        <taxon>Trichocoleusaceae</taxon>
        <taxon>Trichocoleus</taxon>
    </lineage>
</organism>
<dbReference type="InterPro" id="IPR038280">
    <property type="entry name" value="ResT/TelK_cat_sf"/>
</dbReference>